<dbReference type="PRINTS" id="PR00133">
    <property type="entry name" value="GLHYDRLASE3"/>
</dbReference>
<dbReference type="InterPro" id="IPR013783">
    <property type="entry name" value="Ig-like_fold"/>
</dbReference>
<evidence type="ECO:0000259" key="2">
    <source>
        <dbReference type="SMART" id="SM01217"/>
    </source>
</evidence>
<reference evidence="4" key="1">
    <citation type="journal article" date="2019" name="Int. J. Syst. Evol. Microbiol.">
        <title>The Global Catalogue of Microorganisms (GCM) 10K type strain sequencing project: providing services to taxonomists for standard genome sequencing and annotation.</title>
        <authorList>
            <consortium name="The Broad Institute Genomics Platform"/>
            <consortium name="The Broad Institute Genome Sequencing Center for Infectious Disease"/>
            <person name="Wu L."/>
            <person name="Ma J."/>
        </authorList>
    </citation>
    <scope>NUCLEOTIDE SEQUENCE [LARGE SCALE GENOMIC DNA]</scope>
    <source>
        <strain evidence="4">JCM 9371</strain>
    </source>
</reference>
<dbReference type="Pfam" id="PF01915">
    <property type="entry name" value="Glyco_hydro_3_C"/>
    <property type="match status" value="1"/>
</dbReference>
<keyword evidence="4" id="KW-1185">Reference proteome</keyword>
<comment type="caution">
    <text evidence="3">The sequence shown here is derived from an EMBL/GenBank/DDBJ whole genome shotgun (WGS) entry which is preliminary data.</text>
</comment>
<dbReference type="Pfam" id="PF00933">
    <property type="entry name" value="Glyco_hydro_3"/>
    <property type="match status" value="1"/>
</dbReference>
<dbReference type="Proteomes" id="UP001597063">
    <property type="component" value="Unassembled WGS sequence"/>
</dbReference>
<dbReference type="InterPro" id="IPR017853">
    <property type="entry name" value="GH"/>
</dbReference>
<dbReference type="InterPro" id="IPR036962">
    <property type="entry name" value="Glyco_hydro_3_N_sf"/>
</dbReference>
<evidence type="ECO:0000313" key="4">
    <source>
        <dbReference type="Proteomes" id="UP001597063"/>
    </source>
</evidence>
<dbReference type="Pfam" id="PF14310">
    <property type="entry name" value="Fn3-like"/>
    <property type="match status" value="1"/>
</dbReference>
<gene>
    <name evidence="3" type="ORF">ACFQZM_15755</name>
</gene>
<dbReference type="PANTHER" id="PTHR30620">
    <property type="entry name" value="PERIPLASMIC BETA-GLUCOSIDASE-RELATED"/>
    <property type="match status" value="1"/>
</dbReference>
<dbReference type="RefSeq" id="WP_131755693.1">
    <property type="nucleotide sequence ID" value="NZ_CAACUY010000007.1"/>
</dbReference>
<accession>A0ABW2XHT9</accession>
<dbReference type="Gene3D" id="2.60.40.10">
    <property type="entry name" value="Immunoglobulins"/>
    <property type="match status" value="1"/>
</dbReference>
<dbReference type="InterPro" id="IPR026891">
    <property type="entry name" value="Fn3-like"/>
</dbReference>
<dbReference type="SMART" id="SM01217">
    <property type="entry name" value="Fn3_like"/>
    <property type="match status" value="1"/>
</dbReference>
<protein>
    <submittedName>
        <fullName evidence="3">Beta-glucosidase</fullName>
    </submittedName>
</protein>
<dbReference type="SUPFAM" id="SSF51445">
    <property type="entry name" value="(Trans)glycosidases"/>
    <property type="match status" value="1"/>
</dbReference>
<dbReference type="EMBL" id="JBHTGP010000007">
    <property type="protein sequence ID" value="MFD0685959.1"/>
    <property type="molecule type" value="Genomic_DNA"/>
</dbReference>
<proteinExistence type="predicted"/>
<keyword evidence="1" id="KW-0378">Hydrolase</keyword>
<dbReference type="InterPro" id="IPR036881">
    <property type="entry name" value="Glyco_hydro_3_C_sf"/>
</dbReference>
<evidence type="ECO:0000256" key="1">
    <source>
        <dbReference type="ARBA" id="ARBA00022801"/>
    </source>
</evidence>
<dbReference type="SUPFAM" id="SSF52279">
    <property type="entry name" value="Beta-D-glucan exohydrolase, C-terminal domain"/>
    <property type="match status" value="1"/>
</dbReference>
<evidence type="ECO:0000313" key="3">
    <source>
        <dbReference type="EMBL" id="MFD0685959.1"/>
    </source>
</evidence>
<feature type="domain" description="Fibronectin type III-like" evidence="2">
    <location>
        <begin position="699"/>
        <end position="768"/>
    </location>
</feature>
<dbReference type="InterPro" id="IPR002772">
    <property type="entry name" value="Glyco_hydro_3_C"/>
</dbReference>
<organism evidence="3 4">
    <name type="scientific">Actinomadura fibrosa</name>
    <dbReference type="NCBI Taxonomy" id="111802"/>
    <lineage>
        <taxon>Bacteria</taxon>
        <taxon>Bacillati</taxon>
        <taxon>Actinomycetota</taxon>
        <taxon>Actinomycetes</taxon>
        <taxon>Streptosporangiales</taxon>
        <taxon>Thermomonosporaceae</taxon>
        <taxon>Actinomadura</taxon>
    </lineage>
</organism>
<dbReference type="Gene3D" id="3.40.50.1700">
    <property type="entry name" value="Glycoside hydrolase family 3 C-terminal domain"/>
    <property type="match status" value="1"/>
</dbReference>
<name>A0ABW2XHT9_9ACTN</name>
<dbReference type="PANTHER" id="PTHR30620:SF123">
    <property type="entry name" value="BETA-XYLOSIDASE"/>
    <property type="match status" value="1"/>
</dbReference>
<sequence length="788" mass="83742">MPASTLDDDIRTLLSRLSLEQKVAQLGGLMLPDLLAPASDGGEVTYGIDIGRLDVLRPHGVGHLSLAWFAGGDEASLRRNLADVQTGVRERSEGIGAMVHFEAANGPMHDAAPQFPTPWAQAASWDPGLIRAMNEVTASFMESVGVHVVFAPVMDVARDPRWGRTHETYGEDPELVARCSIAFVRGIQGDDDTAPLLATGKHFLGYAVTEGGLNRAATQLGRRALADEYAEPFRRAIAEAGLALVMNSYSEIDGVPAAANRWLLTDLLRTELGFTGTVVSDYDSVKMLQTVHRTAATTAEAAVQAVTAGVDVELPGSETYPALAQEVREGRLDESVIDEAAARVLQTKARLGLLPPRTPSSAPSRPEPTVDREAAAAVRRTMAERAVVLLTNDGTLPLTAGRRRIVVTGPAADELRIHFGAYSAVSTAEMRLGATALRSGEIPGIDPKNYVFTDIFTTRMPGLEPRFEAEARRLHPEAPTLLDALRDEQAHVTHLPFGGFGDDAVLDAAAVRAEVTPDDLVIVAVGERTGWVGPNTAGEGQSTAEPRLRGDQEDLVRVLAETGATVVTVVVSGRPLLLGPVVEASSAVVLAPLLGEEAAAAVTAVLFGRVNPSGKLPSTFPRSHGQVPLYHGQHHGSGLGHHAGYNDLDQQTPLFAFSHGLSYTTFDLKLHTMTSTFDASGRITATVDVSNTGSVAGSTVVQLYARDEVSRVVRPARQLLDFARVTLEPGASATVELSAPAARLAYTGIDDVRRVEAGDVTLMAGFASDDVRAETRITINDDAKEKVS</sequence>
<dbReference type="Gene3D" id="3.20.20.300">
    <property type="entry name" value="Glycoside hydrolase, family 3, N-terminal domain"/>
    <property type="match status" value="1"/>
</dbReference>
<dbReference type="InterPro" id="IPR001764">
    <property type="entry name" value="Glyco_hydro_3_N"/>
</dbReference>
<dbReference type="InterPro" id="IPR051915">
    <property type="entry name" value="Cellulose_Degrad_GH3"/>
</dbReference>